<name>A0A6J6IJA1_9ZZZZ</name>
<dbReference type="AlphaFoldDB" id="A0A6J6IJA1"/>
<accession>A0A6J6IJA1</accession>
<protein>
    <submittedName>
        <fullName evidence="1">Unannotated protein</fullName>
    </submittedName>
</protein>
<gene>
    <name evidence="1" type="ORF">UFOPK1906_01068</name>
</gene>
<evidence type="ECO:0000313" key="1">
    <source>
        <dbReference type="EMBL" id="CAB4624498.1"/>
    </source>
</evidence>
<sequence>MNQIDQFTIGLNDYRCRTLDNEIGGGDLLTEDVSEVTKDFSHILESNASIKKALDDLELQKIGISIAASAPATGSVGHRRTDKVGPGPVIELAIADTDDLGGFGTAEAVVGDALVRDSHRNSQVQSAAAIRHGKGSSLIPRITTAKLRRCEDR</sequence>
<organism evidence="1">
    <name type="scientific">freshwater metagenome</name>
    <dbReference type="NCBI Taxonomy" id="449393"/>
    <lineage>
        <taxon>unclassified sequences</taxon>
        <taxon>metagenomes</taxon>
        <taxon>ecological metagenomes</taxon>
    </lineage>
</organism>
<proteinExistence type="predicted"/>
<dbReference type="EMBL" id="CAEZVC010000063">
    <property type="protein sequence ID" value="CAB4624498.1"/>
    <property type="molecule type" value="Genomic_DNA"/>
</dbReference>
<reference evidence="1" key="1">
    <citation type="submission" date="2020-05" db="EMBL/GenBank/DDBJ databases">
        <authorList>
            <person name="Chiriac C."/>
            <person name="Salcher M."/>
            <person name="Ghai R."/>
            <person name="Kavagutti S V."/>
        </authorList>
    </citation>
    <scope>NUCLEOTIDE SEQUENCE</scope>
</reference>